<dbReference type="PROSITE" id="PS51191">
    <property type="entry name" value="FEMABX"/>
    <property type="match status" value="1"/>
</dbReference>
<sequence length="400" mass="43322">MTSLGKRQIHTDAFGGDCLDASPAVEIDRMDRGGWYAVMNGFDDANIFQTWDFGRIAHPGRDLSHIVLRRDGQPVAAAQLLVRRVPGIGGIALVMWGPLWRPKGRPADPADFLAIMDAMKAEYSVRRGLFLRVLPRVEDGAGEGARALSAMEALGMRHSDAKAPYRTFIMDLTRDEATIHKDLSRHWRRGLAKAEGAGLEIVEGSSPEILDAIDDLFIQTQRRKGFRAFDSRTLTKVHRALPDGMKMHAVMASHNGEPVAGVVVSLLGDTALMQNSATAEAGLPLNAAFLVHWKAMQWVKANGGKRYDLHGVNAQANPGVHLFKRGFAGKGEEERVFIGTFEAPGPMLSRLLVEGGQTVRTLAATCTAQASQMMAMAMNKGPAERADATTPSNPAPSNPA</sequence>
<evidence type="ECO:0000256" key="5">
    <source>
        <dbReference type="ARBA" id="ARBA00023315"/>
    </source>
</evidence>
<dbReference type="Proteomes" id="UP000236268">
    <property type="component" value="Unassembled WGS sequence"/>
</dbReference>
<gene>
    <name evidence="9" type="ORF">C1S70_19920</name>
</gene>
<feature type="region of interest" description="Disordered" evidence="7">
    <location>
        <begin position="379"/>
        <end position="400"/>
    </location>
</feature>
<dbReference type="PANTHER" id="PTHR36174">
    <property type="entry name" value="LIPID II:GLYCINE GLYCYLTRANSFERASE"/>
    <property type="match status" value="1"/>
</dbReference>
<name>A0A2K1FXA0_9PROT</name>
<evidence type="ECO:0000259" key="8">
    <source>
        <dbReference type="Pfam" id="PF13480"/>
    </source>
</evidence>
<evidence type="ECO:0000256" key="3">
    <source>
        <dbReference type="ARBA" id="ARBA00022960"/>
    </source>
</evidence>
<dbReference type="InterPro" id="IPR038740">
    <property type="entry name" value="BioF2-like_GNAT_dom"/>
</dbReference>
<evidence type="ECO:0000256" key="1">
    <source>
        <dbReference type="ARBA" id="ARBA00009943"/>
    </source>
</evidence>
<evidence type="ECO:0000256" key="2">
    <source>
        <dbReference type="ARBA" id="ARBA00022679"/>
    </source>
</evidence>
<comment type="similarity">
    <text evidence="1">Belongs to the FemABX family.</text>
</comment>
<dbReference type="InterPro" id="IPR016181">
    <property type="entry name" value="Acyl_CoA_acyltransferase"/>
</dbReference>
<proteinExistence type="inferred from homology"/>
<dbReference type="PANTHER" id="PTHR36174:SF1">
    <property type="entry name" value="LIPID II:GLYCINE GLYCYLTRANSFERASE"/>
    <property type="match status" value="1"/>
</dbReference>
<evidence type="ECO:0000313" key="10">
    <source>
        <dbReference type="Proteomes" id="UP000236268"/>
    </source>
</evidence>
<keyword evidence="4" id="KW-0573">Peptidoglycan synthesis</keyword>
<accession>A0A2K1FXA0</accession>
<dbReference type="GO" id="GO:0009252">
    <property type="term" value="P:peptidoglycan biosynthetic process"/>
    <property type="evidence" value="ECO:0007669"/>
    <property type="project" value="UniProtKB-KW"/>
</dbReference>
<keyword evidence="9" id="KW-0614">Plasmid</keyword>
<dbReference type="Pfam" id="PF13480">
    <property type="entry name" value="Acetyltransf_6"/>
    <property type="match status" value="1"/>
</dbReference>
<keyword evidence="2 9" id="KW-0808">Transferase</keyword>
<keyword evidence="6" id="KW-0961">Cell wall biogenesis/degradation</keyword>
<keyword evidence="3" id="KW-0133">Cell shape</keyword>
<dbReference type="GO" id="GO:0008360">
    <property type="term" value="P:regulation of cell shape"/>
    <property type="evidence" value="ECO:0007669"/>
    <property type="project" value="UniProtKB-KW"/>
</dbReference>
<geneLocation type="plasmid" evidence="9">
    <name>p12unnamed</name>
</geneLocation>
<dbReference type="SUPFAM" id="SSF55729">
    <property type="entry name" value="Acyl-CoA N-acyltransferases (Nat)"/>
    <property type="match status" value="2"/>
</dbReference>
<organism evidence="9 10">
    <name type="scientific">Azospirillum argentinense</name>
    <dbReference type="NCBI Taxonomy" id="2970906"/>
    <lineage>
        <taxon>Bacteria</taxon>
        <taxon>Pseudomonadati</taxon>
        <taxon>Pseudomonadota</taxon>
        <taxon>Alphaproteobacteria</taxon>
        <taxon>Rhodospirillales</taxon>
        <taxon>Azospirillaceae</taxon>
        <taxon>Azospirillum</taxon>
    </lineage>
</organism>
<protein>
    <submittedName>
        <fullName evidence="9">GNAT family N-acetyltransferase</fullName>
    </submittedName>
</protein>
<dbReference type="EMBL" id="POWG01000022">
    <property type="protein sequence ID" value="PNQ97170.1"/>
    <property type="molecule type" value="Genomic_DNA"/>
</dbReference>
<dbReference type="AlphaFoldDB" id="A0A2K1FXA0"/>
<dbReference type="GO" id="GO:0016755">
    <property type="term" value="F:aminoacyltransferase activity"/>
    <property type="evidence" value="ECO:0007669"/>
    <property type="project" value="InterPro"/>
</dbReference>
<evidence type="ECO:0000256" key="6">
    <source>
        <dbReference type="ARBA" id="ARBA00023316"/>
    </source>
</evidence>
<dbReference type="GO" id="GO:0071555">
    <property type="term" value="P:cell wall organization"/>
    <property type="evidence" value="ECO:0007669"/>
    <property type="project" value="UniProtKB-KW"/>
</dbReference>
<feature type="domain" description="BioF2-like acetyltransferase" evidence="8">
    <location>
        <begin position="185"/>
        <end position="311"/>
    </location>
</feature>
<reference evidence="9 10" key="1">
    <citation type="submission" date="2018-01" db="EMBL/GenBank/DDBJ databases">
        <title>Whole genome sequence of Azospirillum brasilense REC3 isolated from strawberry roots.</title>
        <authorList>
            <person name="Fontana C.A."/>
            <person name="Salazar S.M."/>
            <person name="Bassi D."/>
            <person name="Puglisi E."/>
            <person name="Lovaisa N.C."/>
            <person name="Toffoli L.M."/>
            <person name="Pedraza R."/>
            <person name="Cocconcelli P.S."/>
        </authorList>
    </citation>
    <scope>NUCLEOTIDE SEQUENCE [LARGE SCALE GENOMIC DNA]</scope>
    <source>
        <strain evidence="9 10">REC3</strain>
        <plasmid evidence="9">p12unnamed</plasmid>
    </source>
</reference>
<dbReference type="InterPro" id="IPR050644">
    <property type="entry name" value="PG_Glycine_Bridge_Synth"/>
</dbReference>
<comment type="caution">
    <text evidence="9">The sequence shown here is derived from an EMBL/GenBank/DDBJ whole genome shotgun (WGS) entry which is preliminary data.</text>
</comment>
<dbReference type="InterPro" id="IPR003447">
    <property type="entry name" value="FEMABX"/>
</dbReference>
<evidence type="ECO:0000256" key="4">
    <source>
        <dbReference type="ARBA" id="ARBA00022984"/>
    </source>
</evidence>
<evidence type="ECO:0000313" key="9">
    <source>
        <dbReference type="EMBL" id="PNQ97170.1"/>
    </source>
</evidence>
<evidence type="ECO:0000256" key="7">
    <source>
        <dbReference type="SAM" id="MobiDB-lite"/>
    </source>
</evidence>
<keyword evidence="5" id="KW-0012">Acyltransferase</keyword>
<dbReference type="Gene3D" id="3.40.630.30">
    <property type="match status" value="2"/>
</dbReference>